<sequence length="99" mass="10404">MPGACAHARFDVARQVGLQQWPQAWAVQHFNRLLLSGATAIAFDPAFGQQYAAPGTGQAGSRAQFIHRGGTNAISQTVLARHQPGVGAVAEQEVAARLA</sequence>
<organism evidence="1 2">
    <name type="scientific">Rhizopus oryzae</name>
    <name type="common">Mucormycosis agent</name>
    <name type="synonym">Rhizopus arrhizus var. delemar</name>
    <dbReference type="NCBI Taxonomy" id="64495"/>
    <lineage>
        <taxon>Eukaryota</taxon>
        <taxon>Fungi</taxon>
        <taxon>Fungi incertae sedis</taxon>
        <taxon>Mucoromycota</taxon>
        <taxon>Mucoromycotina</taxon>
        <taxon>Mucoromycetes</taxon>
        <taxon>Mucorales</taxon>
        <taxon>Mucorineae</taxon>
        <taxon>Rhizopodaceae</taxon>
        <taxon>Rhizopus</taxon>
    </lineage>
</organism>
<name>A0A9P6XM44_RHIOR</name>
<evidence type="ECO:0000313" key="1">
    <source>
        <dbReference type="EMBL" id="KAG1523255.1"/>
    </source>
</evidence>
<protein>
    <submittedName>
        <fullName evidence="1">Uncharacterized protein</fullName>
    </submittedName>
</protein>
<accession>A0A9P6XM44</accession>
<dbReference type="AlphaFoldDB" id="A0A9P6XM44"/>
<dbReference type="EMBL" id="JAANIT010011616">
    <property type="protein sequence ID" value="KAG1523255.1"/>
    <property type="molecule type" value="Genomic_DNA"/>
</dbReference>
<proteinExistence type="predicted"/>
<gene>
    <name evidence="1" type="ORF">G6F51_014533</name>
</gene>
<reference evidence="1" key="1">
    <citation type="journal article" date="2020" name="Microb. Genom.">
        <title>Genetic diversity of clinical and environmental Mucorales isolates obtained from an investigation of mucormycosis cases among solid organ transplant recipients.</title>
        <authorList>
            <person name="Nguyen M.H."/>
            <person name="Kaul D."/>
            <person name="Muto C."/>
            <person name="Cheng S.J."/>
            <person name="Richter R.A."/>
            <person name="Bruno V.M."/>
            <person name="Liu G."/>
            <person name="Beyhan S."/>
            <person name="Sundermann A.J."/>
            <person name="Mounaud S."/>
            <person name="Pasculle A.W."/>
            <person name="Nierman W.C."/>
            <person name="Driscoll E."/>
            <person name="Cumbie R."/>
            <person name="Clancy C.J."/>
            <person name="Dupont C.L."/>
        </authorList>
    </citation>
    <scope>NUCLEOTIDE SEQUENCE</scope>
    <source>
        <strain evidence="1">GL16</strain>
    </source>
</reference>
<dbReference type="Proteomes" id="UP000717996">
    <property type="component" value="Unassembled WGS sequence"/>
</dbReference>
<evidence type="ECO:0000313" key="2">
    <source>
        <dbReference type="Proteomes" id="UP000717996"/>
    </source>
</evidence>
<comment type="caution">
    <text evidence="1">The sequence shown here is derived from an EMBL/GenBank/DDBJ whole genome shotgun (WGS) entry which is preliminary data.</text>
</comment>